<evidence type="ECO:0000313" key="2">
    <source>
        <dbReference type="EMBL" id="KAK3327773.1"/>
    </source>
</evidence>
<feature type="compositionally biased region" description="Low complexity" evidence="1">
    <location>
        <begin position="22"/>
        <end position="32"/>
    </location>
</feature>
<feature type="compositionally biased region" description="Polar residues" evidence="1">
    <location>
        <begin position="236"/>
        <end position="252"/>
    </location>
</feature>
<feature type="compositionally biased region" description="Polar residues" evidence="1">
    <location>
        <begin position="156"/>
        <end position="166"/>
    </location>
</feature>
<evidence type="ECO:0000256" key="1">
    <source>
        <dbReference type="SAM" id="MobiDB-lite"/>
    </source>
</evidence>
<reference evidence="2" key="1">
    <citation type="journal article" date="2023" name="Mol. Phylogenet. Evol.">
        <title>Genome-scale phylogeny and comparative genomics of the fungal order Sordariales.</title>
        <authorList>
            <person name="Hensen N."/>
            <person name="Bonometti L."/>
            <person name="Westerberg I."/>
            <person name="Brannstrom I.O."/>
            <person name="Guillou S."/>
            <person name="Cros-Aarteil S."/>
            <person name="Calhoun S."/>
            <person name="Haridas S."/>
            <person name="Kuo A."/>
            <person name="Mondo S."/>
            <person name="Pangilinan J."/>
            <person name="Riley R."/>
            <person name="LaButti K."/>
            <person name="Andreopoulos B."/>
            <person name="Lipzen A."/>
            <person name="Chen C."/>
            <person name="Yan M."/>
            <person name="Daum C."/>
            <person name="Ng V."/>
            <person name="Clum A."/>
            <person name="Steindorff A."/>
            <person name="Ohm R.A."/>
            <person name="Martin F."/>
            <person name="Silar P."/>
            <person name="Natvig D.O."/>
            <person name="Lalanne C."/>
            <person name="Gautier V."/>
            <person name="Ament-Velasquez S.L."/>
            <person name="Kruys A."/>
            <person name="Hutchinson M.I."/>
            <person name="Powell A.J."/>
            <person name="Barry K."/>
            <person name="Miller A.N."/>
            <person name="Grigoriev I.V."/>
            <person name="Debuchy R."/>
            <person name="Gladieux P."/>
            <person name="Hiltunen Thoren M."/>
            <person name="Johannesson H."/>
        </authorList>
    </citation>
    <scope>NUCLEOTIDE SEQUENCE</scope>
    <source>
        <strain evidence="2">SMH4131-1</strain>
    </source>
</reference>
<evidence type="ECO:0000313" key="3">
    <source>
        <dbReference type="Proteomes" id="UP001286456"/>
    </source>
</evidence>
<organism evidence="2 3">
    <name type="scientific">Cercophora scortea</name>
    <dbReference type="NCBI Taxonomy" id="314031"/>
    <lineage>
        <taxon>Eukaryota</taxon>
        <taxon>Fungi</taxon>
        <taxon>Dikarya</taxon>
        <taxon>Ascomycota</taxon>
        <taxon>Pezizomycotina</taxon>
        <taxon>Sordariomycetes</taxon>
        <taxon>Sordariomycetidae</taxon>
        <taxon>Sordariales</taxon>
        <taxon>Lasiosphaeriaceae</taxon>
        <taxon>Cercophora</taxon>
    </lineage>
</organism>
<sequence length="338" mass="37057">MPGLASSRHAPSRHATTSTTYRRQPSPLRRSGSPPPPLTVTPAPTGDGNELHPPPASDTIIPTAVPAISAARAHATSELIRYTKILRRLQWKLPFLAAGYQQAVTHADGQDPARVAEAELMFKLDFFEYYMLVERALVHLMGVFGITISRHHAHPQTGNGLATSKWNEAARNGDPGARQQHRYHANVLEALDNNDNPLHSVLGTGEVRRQLGRAKDLRNRWKTAADGNDDEDNHSSARSQTRSGNGNGSRFTSPHPAATLESYDLEGILSSVFEGFNAAFAIAERFVVVAHDADEGGQAVIPDTDMAEPEEESRIFDWAASEEEQWGFMVDAMDWEAV</sequence>
<gene>
    <name evidence="2" type="ORF">B0T19DRAFT_173446</name>
</gene>
<dbReference type="AlphaFoldDB" id="A0AAE0IMQ5"/>
<dbReference type="Proteomes" id="UP001286456">
    <property type="component" value="Unassembled WGS sequence"/>
</dbReference>
<feature type="region of interest" description="Disordered" evidence="1">
    <location>
        <begin position="218"/>
        <end position="255"/>
    </location>
</feature>
<name>A0AAE0IMQ5_9PEZI</name>
<proteinExistence type="predicted"/>
<accession>A0AAE0IMQ5</accession>
<feature type="region of interest" description="Disordered" evidence="1">
    <location>
        <begin position="1"/>
        <end position="58"/>
    </location>
</feature>
<comment type="caution">
    <text evidence="2">The sequence shown here is derived from an EMBL/GenBank/DDBJ whole genome shotgun (WGS) entry which is preliminary data.</text>
</comment>
<protein>
    <submittedName>
        <fullName evidence="2">Uncharacterized protein</fullName>
    </submittedName>
</protein>
<keyword evidence="3" id="KW-1185">Reference proteome</keyword>
<reference evidence="2" key="2">
    <citation type="submission" date="2023-06" db="EMBL/GenBank/DDBJ databases">
        <authorList>
            <consortium name="Lawrence Berkeley National Laboratory"/>
            <person name="Haridas S."/>
            <person name="Hensen N."/>
            <person name="Bonometti L."/>
            <person name="Westerberg I."/>
            <person name="Brannstrom I.O."/>
            <person name="Guillou S."/>
            <person name="Cros-Aarteil S."/>
            <person name="Calhoun S."/>
            <person name="Kuo A."/>
            <person name="Mondo S."/>
            <person name="Pangilinan J."/>
            <person name="Riley R."/>
            <person name="Labutti K."/>
            <person name="Andreopoulos B."/>
            <person name="Lipzen A."/>
            <person name="Chen C."/>
            <person name="Yanf M."/>
            <person name="Daum C."/>
            <person name="Ng V."/>
            <person name="Clum A."/>
            <person name="Steindorff A."/>
            <person name="Ohm R."/>
            <person name="Martin F."/>
            <person name="Silar P."/>
            <person name="Natvig D."/>
            <person name="Lalanne C."/>
            <person name="Gautier V."/>
            <person name="Ament-Velasquez S.L."/>
            <person name="Kruys A."/>
            <person name="Hutchinson M.I."/>
            <person name="Powell A.J."/>
            <person name="Barry K."/>
            <person name="Miller A.N."/>
            <person name="Grigoriev I.V."/>
            <person name="Debuchy R."/>
            <person name="Gladieux P."/>
            <person name="Thoren M.H."/>
            <person name="Johannesson H."/>
        </authorList>
    </citation>
    <scope>NUCLEOTIDE SEQUENCE</scope>
    <source>
        <strain evidence="2">SMH4131-1</strain>
    </source>
</reference>
<feature type="region of interest" description="Disordered" evidence="1">
    <location>
        <begin position="152"/>
        <end position="178"/>
    </location>
</feature>
<dbReference type="EMBL" id="JAUEPO010000003">
    <property type="protein sequence ID" value="KAK3327773.1"/>
    <property type="molecule type" value="Genomic_DNA"/>
</dbReference>